<evidence type="ECO:0000313" key="4">
    <source>
        <dbReference type="Proteomes" id="UP001165089"/>
    </source>
</evidence>
<dbReference type="EMBL" id="BSDD01000004">
    <property type="protein sequence ID" value="GLH70694.1"/>
    <property type="molecule type" value="Genomic_DNA"/>
</dbReference>
<dbReference type="Pfam" id="PF01757">
    <property type="entry name" value="Acyl_transf_3"/>
    <property type="match status" value="1"/>
</dbReference>
<feature type="transmembrane region" description="Helical" evidence="1">
    <location>
        <begin position="227"/>
        <end position="243"/>
    </location>
</feature>
<dbReference type="PANTHER" id="PTHR23028">
    <property type="entry name" value="ACETYLTRANSFERASE"/>
    <property type="match status" value="1"/>
</dbReference>
<feature type="transmembrane region" description="Helical" evidence="1">
    <location>
        <begin position="165"/>
        <end position="184"/>
    </location>
</feature>
<feature type="transmembrane region" description="Helical" evidence="1">
    <location>
        <begin position="12"/>
        <end position="31"/>
    </location>
</feature>
<feature type="domain" description="Acyltransferase 3" evidence="2">
    <location>
        <begin position="15"/>
        <end position="346"/>
    </location>
</feature>
<evidence type="ECO:0000256" key="1">
    <source>
        <dbReference type="SAM" id="Phobius"/>
    </source>
</evidence>
<dbReference type="InterPro" id="IPR050879">
    <property type="entry name" value="Acyltransferase_3"/>
</dbReference>
<gene>
    <name evidence="3" type="ORF">GETHPA_22270</name>
</gene>
<dbReference type="PANTHER" id="PTHR23028:SF53">
    <property type="entry name" value="ACYL_TRANSF_3 DOMAIN-CONTAINING PROTEIN"/>
    <property type="match status" value="1"/>
</dbReference>
<protein>
    <recommendedName>
        <fullName evidence="2">Acyltransferase 3 domain-containing protein</fullName>
    </recommendedName>
</protein>
<dbReference type="InterPro" id="IPR002656">
    <property type="entry name" value="Acyl_transf_3_dom"/>
</dbReference>
<keyword evidence="1" id="KW-1133">Transmembrane helix</keyword>
<sequence length="373" mass="40555">MSEPSVKAPARLGLLDPLRGLLAVCVAVYHLGVWFNISESGGGANIAMARLGNYSVSGFFVLSGFLLFRTAPWERLRREGLGRFWLRRFLRLAPIFYLACALNLAFRLGMGPEPTGLRILQNATLLFGLIQPNLALVTGGWYVGLVALLYIAYPALAWLRAKGGLPFLAALALGLWLWSLPTTLHGVMGQPLWNRFHTYVLAPNQVFLLAWGGLLAGLHADAKRRLPAARALLLALPLLWILVKPTPQFFDHLAALTGWGRYRYLLVVTGLVALAAFSRNLGPDTFPPGPRGRALAGLTAGLSRLGDWSYGLYLLHPFTYRLVAPHLGGLPGFASALLLAVAAAALAHRWIEEPLGKLGRGERPPQAPDSIRA</sequence>
<reference evidence="3 4" key="1">
    <citation type="journal article" date="2023" name="Antonie Van Leeuwenhoek">
        <title>Mesoterricola silvestris gen. nov., sp. nov., Mesoterricola sediminis sp. nov., Geothrix oryzae sp. nov., Geothrix edaphica sp. nov., Geothrix rubra sp. nov., and Geothrix limicola sp. nov., six novel members of Acidobacteriota isolated from soils.</title>
        <authorList>
            <person name="Itoh H."/>
            <person name="Sugisawa Y."/>
            <person name="Mise K."/>
            <person name="Xu Z."/>
            <person name="Kuniyasu M."/>
            <person name="Ushijima N."/>
            <person name="Kawano K."/>
            <person name="Kobayashi E."/>
            <person name="Shiratori Y."/>
            <person name="Masuda Y."/>
            <person name="Senoo K."/>
        </authorList>
    </citation>
    <scope>NUCLEOTIDE SEQUENCE [LARGE SCALE GENOMIC DNA]</scope>
    <source>
        <strain evidence="3 4">Red803</strain>
    </source>
</reference>
<evidence type="ECO:0000313" key="3">
    <source>
        <dbReference type="EMBL" id="GLH70694.1"/>
    </source>
</evidence>
<keyword evidence="1" id="KW-0812">Transmembrane</keyword>
<proteinExistence type="predicted"/>
<feature type="transmembrane region" description="Helical" evidence="1">
    <location>
        <begin position="333"/>
        <end position="351"/>
    </location>
</feature>
<organism evidence="3 4">
    <name type="scientific">Geothrix rubra</name>
    <dbReference type="NCBI Taxonomy" id="2927977"/>
    <lineage>
        <taxon>Bacteria</taxon>
        <taxon>Pseudomonadati</taxon>
        <taxon>Acidobacteriota</taxon>
        <taxon>Holophagae</taxon>
        <taxon>Holophagales</taxon>
        <taxon>Holophagaceae</taxon>
        <taxon>Geothrix</taxon>
    </lineage>
</organism>
<feature type="transmembrane region" description="Helical" evidence="1">
    <location>
        <begin position="89"/>
        <end position="110"/>
    </location>
</feature>
<accession>A0ABQ5Q9I1</accession>
<dbReference type="RefSeq" id="WP_285726170.1">
    <property type="nucleotide sequence ID" value="NZ_BSDD01000004.1"/>
</dbReference>
<name>A0ABQ5Q9I1_9BACT</name>
<dbReference type="Proteomes" id="UP001165089">
    <property type="component" value="Unassembled WGS sequence"/>
</dbReference>
<keyword evidence="1" id="KW-0472">Membrane</keyword>
<feature type="transmembrane region" description="Helical" evidence="1">
    <location>
        <begin position="130"/>
        <end position="153"/>
    </location>
</feature>
<comment type="caution">
    <text evidence="3">The sequence shown here is derived from an EMBL/GenBank/DDBJ whole genome shotgun (WGS) entry which is preliminary data.</text>
</comment>
<evidence type="ECO:0000259" key="2">
    <source>
        <dbReference type="Pfam" id="PF01757"/>
    </source>
</evidence>
<feature type="transmembrane region" description="Helical" evidence="1">
    <location>
        <begin position="51"/>
        <end position="68"/>
    </location>
</feature>
<feature type="transmembrane region" description="Helical" evidence="1">
    <location>
        <begin position="196"/>
        <end position="215"/>
    </location>
</feature>
<keyword evidence="4" id="KW-1185">Reference proteome</keyword>